<dbReference type="InterPro" id="IPR057780">
    <property type="entry name" value="Beta-prop_Vps41"/>
</dbReference>
<feature type="region of interest" description="Disordered" evidence="4">
    <location>
        <begin position="1505"/>
        <end position="1532"/>
    </location>
</feature>
<dbReference type="OrthoDB" id="244107at2759"/>
<dbReference type="InterPro" id="IPR000547">
    <property type="entry name" value="Clathrin_H-chain/VPS_repeat"/>
</dbReference>
<dbReference type="GO" id="GO:0006623">
    <property type="term" value="P:protein targeting to vacuole"/>
    <property type="evidence" value="ECO:0007669"/>
    <property type="project" value="InterPro"/>
</dbReference>
<protein>
    <recommendedName>
        <fullName evidence="5">Vps41 beta-propeller domain-containing protein</fullName>
    </recommendedName>
</protein>
<dbReference type="EMBL" id="JAAMPI010000104">
    <property type="protein sequence ID" value="KAF4635706.1"/>
    <property type="molecule type" value="Genomic_DNA"/>
</dbReference>
<evidence type="ECO:0000256" key="3">
    <source>
        <dbReference type="PROSITE-ProRule" id="PRU01006"/>
    </source>
</evidence>
<accession>A0A8H4RV69</accession>
<dbReference type="Proteomes" id="UP000566819">
    <property type="component" value="Unassembled WGS sequence"/>
</dbReference>
<reference evidence="6 7" key="1">
    <citation type="submission" date="2020-03" db="EMBL/GenBank/DDBJ databases">
        <title>Draft Genome Sequence of Cudoniella acicularis.</title>
        <authorList>
            <person name="Buettner E."/>
            <person name="Kellner H."/>
        </authorList>
    </citation>
    <scope>NUCLEOTIDE SEQUENCE [LARGE SCALE GENOMIC DNA]</scope>
    <source>
        <strain evidence="6 7">DSM 108380</strain>
    </source>
</reference>
<dbReference type="InterPro" id="IPR036322">
    <property type="entry name" value="WD40_repeat_dom_sf"/>
</dbReference>
<feature type="compositionally biased region" description="Acidic residues" evidence="4">
    <location>
        <begin position="25"/>
        <end position="51"/>
    </location>
</feature>
<dbReference type="CDD" id="cd16448">
    <property type="entry name" value="RING-H2"/>
    <property type="match status" value="1"/>
</dbReference>
<feature type="region of interest" description="Disordered" evidence="4">
    <location>
        <begin position="452"/>
        <end position="487"/>
    </location>
</feature>
<feature type="compositionally biased region" description="Acidic residues" evidence="4">
    <location>
        <begin position="1"/>
        <end position="10"/>
    </location>
</feature>
<evidence type="ECO:0000256" key="4">
    <source>
        <dbReference type="SAM" id="MobiDB-lite"/>
    </source>
</evidence>
<dbReference type="InterPro" id="IPR015943">
    <property type="entry name" value="WD40/YVTN_repeat-like_dom_sf"/>
</dbReference>
<dbReference type="SUPFAM" id="SSF50978">
    <property type="entry name" value="WD40 repeat-like"/>
    <property type="match status" value="1"/>
</dbReference>
<evidence type="ECO:0000259" key="5">
    <source>
        <dbReference type="Pfam" id="PF23411"/>
    </source>
</evidence>
<feature type="region of interest" description="Disordered" evidence="4">
    <location>
        <begin position="117"/>
        <end position="165"/>
    </location>
</feature>
<evidence type="ECO:0000256" key="2">
    <source>
        <dbReference type="ARBA" id="ARBA00022927"/>
    </source>
</evidence>
<keyword evidence="2" id="KW-0653">Protein transport</keyword>
<feature type="compositionally biased region" description="Low complexity" evidence="4">
    <location>
        <begin position="146"/>
        <end position="157"/>
    </location>
</feature>
<feature type="domain" description="Vps41 beta-propeller" evidence="5">
    <location>
        <begin position="383"/>
        <end position="529"/>
    </location>
</feature>
<feature type="domain" description="Vps41 beta-propeller" evidence="5">
    <location>
        <begin position="171"/>
        <end position="232"/>
    </location>
</feature>
<keyword evidence="1" id="KW-0813">Transport</keyword>
<dbReference type="GO" id="GO:0030897">
    <property type="term" value="C:HOPS complex"/>
    <property type="evidence" value="ECO:0007669"/>
    <property type="project" value="TreeGrafter"/>
</dbReference>
<proteinExistence type="predicted"/>
<dbReference type="PANTHER" id="PTHR12616:SF1">
    <property type="entry name" value="VACUOLAR PROTEIN SORTING-ASSOCIATED PROTEIN 41 HOMOLOG"/>
    <property type="match status" value="1"/>
</dbReference>
<dbReference type="Gene3D" id="2.130.10.10">
    <property type="entry name" value="YVTN repeat-like/Quinoprotein amine dehydrogenase"/>
    <property type="match status" value="1"/>
</dbReference>
<dbReference type="GO" id="GO:0009267">
    <property type="term" value="P:cellular response to starvation"/>
    <property type="evidence" value="ECO:0007669"/>
    <property type="project" value="TreeGrafter"/>
</dbReference>
<dbReference type="GO" id="GO:0016236">
    <property type="term" value="P:macroautophagy"/>
    <property type="evidence" value="ECO:0007669"/>
    <property type="project" value="TreeGrafter"/>
</dbReference>
<dbReference type="PANTHER" id="PTHR12616">
    <property type="entry name" value="VACUOLAR PROTEIN SORTING VPS41"/>
    <property type="match status" value="1"/>
</dbReference>
<feature type="compositionally biased region" description="Basic and acidic residues" evidence="4">
    <location>
        <begin position="12"/>
        <end position="24"/>
    </location>
</feature>
<feature type="region of interest" description="Disordered" evidence="4">
    <location>
        <begin position="569"/>
        <end position="601"/>
    </location>
</feature>
<gene>
    <name evidence="6" type="ORF">G7Y89_g2391</name>
</gene>
<comment type="caution">
    <text evidence="6">The sequence shown here is derived from an EMBL/GenBank/DDBJ whole genome shotgun (WGS) entry which is preliminary data.</text>
</comment>
<evidence type="ECO:0000313" key="7">
    <source>
        <dbReference type="Proteomes" id="UP000566819"/>
    </source>
</evidence>
<dbReference type="InterPro" id="IPR045111">
    <property type="entry name" value="Vps41/Vps8"/>
</dbReference>
<dbReference type="GO" id="GO:0034058">
    <property type="term" value="P:endosomal vesicle fusion"/>
    <property type="evidence" value="ECO:0007669"/>
    <property type="project" value="TreeGrafter"/>
</dbReference>
<feature type="compositionally biased region" description="Polar residues" evidence="4">
    <location>
        <begin position="580"/>
        <end position="589"/>
    </location>
</feature>
<organism evidence="6 7">
    <name type="scientific">Cudoniella acicularis</name>
    <dbReference type="NCBI Taxonomy" id="354080"/>
    <lineage>
        <taxon>Eukaryota</taxon>
        <taxon>Fungi</taxon>
        <taxon>Dikarya</taxon>
        <taxon>Ascomycota</taxon>
        <taxon>Pezizomycotina</taxon>
        <taxon>Leotiomycetes</taxon>
        <taxon>Helotiales</taxon>
        <taxon>Tricladiaceae</taxon>
        <taxon>Cudoniella</taxon>
    </lineage>
</organism>
<dbReference type="Pfam" id="PF23411">
    <property type="entry name" value="Beta-prop_Vps41"/>
    <property type="match status" value="2"/>
</dbReference>
<name>A0A8H4RV69_9HELO</name>
<evidence type="ECO:0000256" key="1">
    <source>
        <dbReference type="ARBA" id="ARBA00022448"/>
    </source>
</evidence>
<dbReference type="SMART" id="SM00299">
    <property type="entry name" value="CLH"/>
    <property type="match status" value="1"/>
</dbReference>
<dbReference type="GO" id="GO:0005770">
    <property type="term" value="C:late endosome"/>
    <property type="evidence" value="ECO:0007669"/>
    <property type="project" value="TreeGrafter"/>
</dbReference>
<sequence length="1659" mass="183303">MAYESEEPDDTSVPKDDKSSREEGETMDDDGETVESDGEDEEDDEEGDEEEPKLKYARLTSYLGPVYRNGDATSAFMVAGDKMFVGTHSGIIHVVSLPSFQSLRVYQAHTASVSSISISPFPPPRPSGVPEGIKRVVSQSQTPKRTSSIASKASTSSPQTPRAQAVPNTASNAIYIATSSIDGKVCVASLVDIKDVQLRDFARPVQAVALSPEYKSDRTYISGGLAGNLVLTVGGRAGTSTISTTTGTAAAAASGWLGTIGLGSNSGKDTVLHSGEGAISTIKWSLTGRYVVWINEHGAKIMRSNLHLESADSESAWKRIAHVDRPQGEGWEEMAGVWKGRVEWIDEKNLETDDGDHAREVSAPSPATMRLRQQASNNNSRIEKLLIGWGGTVWIINVHPGGVGVGKNAGERSVGQAEIIKILRMDCIISGLSLYTPTLLLVLAYITPEDEEEEEDGKENPKGHKSKLSTTSTGSEPRGGIRHRQNALSPELRLIDLNSSQEVDTDTLTVSRFERLSATDYHLGILPDANTPPFAPTSRGAFEALSGMGSGMWNATVNATALLSSAASIRSNSSKGSDTKPPSTSNTARTRPGSKGKPIHPHVEARGMKIFIHSPYDCILATKRELSDHLSWLLEREKYQEAWQLVDKHPEIISMSPEKLAELVPSTPDRAQASSDDFYDDNASTVDSASKLINTAVEKEKRRIGELWIQQLIKEDDWVSAGKVCGKVLGTAQQWEEWVYVFVGARKFDEITSYIPTTQLKPPLPSQIYEVLLAHYVGHNRPRVRELLELWSTDLFDIKSVTTVLENQLKYRDVREDSVEDGQVGRDWRIVMESLGKLHIADGRPREALKCYIRLQDADTAMGLIRDYHLVDAVADDIPSLILLRVSKEQKRSASIKELRDATSEAIELLVDEARHGIVHPDVVVEQLEKKNMTLYLYFYLSALWNGDGIVETQGDSRERLIAESKSLVNDLADLAIQLFAQYNRDLLMDVLKSSTFYTFEKATHECEERDYIPELVYLYSKTGQTKRALYLIIDRLADVSQAISFAKEQNDSDLWEDLLNYSMDKPRFIRGLLEEVGTAIDPVTLVRRIPEGLEIEGLREGLSRMIKEHEIQYSISSGVAKVLKGEVSMAQNTLRSGQRKGVKFDILHKPEDHVDIQTSDAPPGPDPILTTMKEVIEHKHRPPSKAGHCVGCQEPFSEHETETLVGFACGHVFHLSHLLNYENEARPPTPPDLELDDNGEWAPTHSIVVAGVGVFGVVNHAICWLLNGEDLSFVSDPKFAAKRKEYTHEQWIFLNGVAVGSLKITFVSLGIPFDLVQVLLQRILTLSSPSLRTTYNTIKHTLYNPSLKKVILILHSQGGIEGSLILDMLLSELPQDLLSKLEIYTFGNAANHFNNPHLHLSSLEIALAFKSKKTYFPSTSIRSPGLGAGTKPKEGGKTIHYIEHYTHTQDFVAQWGVLHFINPPNSPLNDSPDVPRFMGRVFESEGRGHQFGMHYLDSMFPLKAANRPKSPNDSSDKGKGGIGESGFEGADEENDFINDIVEFGSRSPSSHTESLSLSALTTSIPNPNISYEEVGILDESPISSRSNTFRRGGSFDNGLGFTSLDSLGNLNGGGIGDGFNGERKKEYRVRDLSRLWRYRNGRCPEDEQESSVEEDWRL</sequence>
<dbReference type="Gene3D" id="1.25.40.10">
    <property type="entry name" value="Tetratricopeptide repeat domain"/>
    <property type="match status" value="1"/>
</dbReference>
<dbReference type="PROSITE" id="PS50236">
    <property type="entry name" value="CHCR"/>
    <property type="match status" value="1"/>
</dbReference>
<feature type="region of interest" description="Disordered" evidence="4">
    <location>
        <begin position="1"/>
        <end position="54"/>
    </location>
</feature>
<feature type="repeat" description="CHCR" evidence="3">
    <location>
        <begin position="912"/>
        <end position="1072"/>
    </location>
</feature>
<evidence type="ECO:0000313" key="6">
    <source>
        <dbReference type="EMBL" id="KAF4635706.1"/>
    </source>
</evidence>
<keyword evidence="7" id="KW-1185">Reference proteome</keyword>
<dbReference type="InterPro" id="IPR011990">
    <property type="entry name" value="TPR-like_helical_dom_sf"/>
</dbReference>
<dbReference type="Pfam" id="PF23556">
    <property type="entry name" value="TPR_Vps41"/>
    <property type="match status" value="1"/>
</dbReference>